<dbReference type="InterPro" id="IPR050190">
    <property type="entry name" value="UPF0213_domain"/>
</dbReference>
<dbReference type="Pfam" id="PF01541">
    <property type="entry name" value="GIY-YIG"/>
    <property type="match status" value="1"/>
</dbReference>
<proteinExistence type="inferred from homology"/>
<dbReference type="Proteomes" id="UP000177199">
    <property type="component" value="Unassembled WGS sequence"/>
</dbReference>
<dbReference type="SUPFAM" id="SSF82771">
    <property type="entry name" value="GIY-YIG endonuclease"/>
    <property type="match status" value="1"/>
</dbReference>
<feature type="domain" description="GIY-YIG" evidence="2">
    <location>
        <begin position="1"/>
        <end position="75"/>
    </location>
</feature>
<reference evidence="3 4" key="1">
    <citation type="journal article" date="2016" name="Nat. Commun.">
        <title>Thousands of microbial genomes shed light on interconnected biogeochemical processes in an aquifer system.</title>
        <authorList>
            <person name="Anantharaman K."/>
            <person name="Brown C.T."/>
            <person name="Hug L.A."/>
            <person name="Sharon I."/>
            <person name="Castelle C.J."/>
            <person name="Probst A.J."/>
            <person name="Thomas B.C."/>
            <person name="Singh A."/>
            <person name="Wilkins M.J."/>
            <person name="Karaoz U."/>
            <person name="Brodie E.L."/>
            <person name="Williams K.H."/>
            <person name="Hubbard S.S."/>
            <person name="Banfield J.F."/>
        </authorList>
    </citation>
    <scope>NUCLEOTIDE SEQUENCE [LARGE SCALE GENOMIC DNA]</scope>
</reference>
<dbReference type="AlphaFoldDB" id="A0A1F7HKE6"/>
<evidence type="ECO:0000256" key="1">
    <source>
        <dbReference type="ARBA" id="ARBA00007435"/>
    </source>
</evidence>
<name>A0A1F7HKE6_9BACT</name>
<evidence type="ECO:0000313" key="4">
    <source>
        <dbReference type="Proteomes" id="UP000177199"/>
    </source>
</evidence>
<dbReference type="PANTHER" id="PTHR34477:SF1">
    <property type="entry name" value="UPF0213 PROTEIN YHBQ"/>
    <property type="match status" value="1"/>
</dbReference>
<organism evidence="3 4">
    <name type="scientific">Candidatus Roizmanbacteria bacterium RIFCSPHIGHO2_12_FULL_33_9</name>
    <dbReference type="NCBI Taxonomy" id="1802045"/>
    <lineage>
        <taxon>Bacteria</taxon>
        <taxon>Candidatus Roizmaniibacteriota</taxon>
    </lineage>
</organism>
<dbReference type="InterPro" id="IPR000305">
    <property type="entry name" value="GIY-YIG_endonuc"/>
</dbReference>
<protein>
    <recommendedName>
        <fullName evidence="2">GIY-YIG domain-containing protein</fullName>
    </recommendedName>
</protein>
<dbReference type="Gene3D" id="3.40.1440.10">
    <property type="entry name" value="GIY-YIG endonuclease"/>
    <property type="match status" value="1"/>
</dbReference>
<evidence type="ECO:0000259" key="2">
    <source>
        <dbReference type="PROSITE" id="PS50164"/>
    </source>
</evidence>
<comment type="caution">
    <text evidence="3">The sequence shown here is derived from an EMBL/GenBank/DDBJ whole genome shotgun (WGS) entry which is preliminary data.</text>
</comment>
<accession>A0A1F7HKE6</accession>
<dbReference type="EMBL" id="MFZV01000005">
    <property type="protein sequence ID" value="OGK31466.1"/>
    <property type="molecule type" value="Genomic_DNA"/>
</dbReference>
<gene>
    <name evidence="3" type="ORF">A3F29_02625</name>
</gene>
<dbReference type="InterPro" id="IPR035901">
    <property type="entry name" value="GIY-YIG_endonuc_sf"/>
</dbReference>
<comment type="similarity">
    <text evidence="1">Belongs to the UPF0213 family.</text>
</comment>
<evidence type="ECO:0000313" key="3">
    <source>
        <dbReference type="EMBL" id="OGK31466.1"/>
    </source>
</evidence>
<dbReference type="PROSITE" id="PS50164">
    <property type="entry name" value="GIY_YIG"/>
    <property type="match status" value="1"/>
</dbReference>
<sequence>MAWFYILKNELTGKYYSGSTNNLERRVEQHKKGHTRTTKVLKTYELVYSEEYDNIYEARKRERQIKSYKSKKYIDWLISQKGL</sequence>
<dbReference type="PANTHER" id="PTHR34477">
    <property type="entry name" value="UPF0213 PROTEIN YHBQ"/>
    <property type="match status" value="1"/>
</dbReference>